<evidence type="ECO:0000256" key="3">
    <source>
        <dbReference type="ARBA" id="ARBA00023125"/>
    </source>
</evidence>
<dbReference type="InterPro" id="IPR058163">
    <property type="entry name" value="LysR-type_TF_proteobact-type"/>
</dbReference>
<evidence type="ECO:0000259" key="5">
    <source>
        <dbReference type="PROSITE" id="PS50931"/>
    </source>
</evidence>
<accession>A0A4R6UEM8</accession>
<dbReference type="PANTHER" id="PTHR30537">
    <property type="entry name" value="HTH-TYPE TRANSCRIPTIONAL REGULATOR"/>
    <property type="match status" value="1"/>
</dbReference>
<evidence type="ECO:0000256" key="1">
    <source>
        <dbReference type="ARBA" id="ARBA00009437"/>
    </source>
</evidence>
<evidence type="ECO:0000256" key="2">
    <source>
        <dbReference type="ARBA" id="ARBA00023015"/>
    </source>
</evidence>
<comment type="caution">
    <text evidence="6">The sequence shown here is derived from an EMBL/GenBank/DDBJ whole genome shotgun (WGS) entry which is preliminary data.</text>
</comment>
<keyword evidence="4" id="KW-0804">Transcription</keyword>
<dbReference type="Pfam" id="PF00126">
    <property type="entry name" value="HTH_1"/>
    <property type="match status" value="1"/>
</dbReference>
<evidence type="ECO:0000313" key="7">
    <source>
        <dbReference type="Proteomes" id="UP000295510"/>
    </source>
</evidence>
<dbReference type="InterPro" id="IPR036388">
    <property type="entry name" value="WH-like_DNA-bd_sf"/>
</dbReference>
<dbReference type="InterPro" id="IPR036390">
    <property type="entry name" value="WH_DNA-bd_sf"/>
</dbReference>
<keyword evidence="7" id="KW-1185">Reference proteome</keyword>
<comment type="similarity">
    <text evidence="1">Belongs to the LysR transcriptional regulatory family.</text>
</comment>
<dbReference type="InterPro" id="IPR000847">
    <property type="entry name" value="LysR_HTH_N"/>
</dbReference>
<reference evidence="6 7" key="1">
    <citation type="submission" date="2019-03" db="EMBL/GenBank/DDBJ databases">
        <title>Genomic Encyclopedia of Type Strains, Phase IV (KMG-IV): sequencing the most valuable type-strain genomes for metagenomic binning, comparative biology and taxonomic classification.</title>
        <authorList>
            <person name="Goeker M."/>
        </authorList>
    </citation>
    <scope>NUCLEOTIDE SEQUENCE [LARGE SCALE GENOMIC DNA]</scope>
    <source>
        <strain evidence="6 7">DSM 19605</strain>
    </source>
</reference>
<name>A0A4R6UEM8_9BURK</name>
<dbReference type="SUPFAM" id="SSF46785">
    <property type="entry name" value="Winged helix' DNA-binding domain"/>
    <property type="match status" value="1"/>
</dbReference>
<dbReference type="GO" id="GO:0003700">
    <property type="term" value="F:DNA-binding transcription factor activity"/>
    <property type="evidence" value="ECO:0007669"/>
    <property type="project" value="InterPro"/>
</dbReference>
<dbReference type="GO" id="GO:0003677">
    <property type="term" value="F:DNA binding"/>
    <property type="evidence" value="ECO:0007669"/>
    <property type="project" value="UniProtKB-KW"/>
</dbReference>
<dbReference type="AlphaFoldDB" id="A0A4R6UEM8"/>
<dbReference type="SUPFAM" id="SSF53850">
    <property type="entry name" value="Periplasmic binding protein-like II"/>
    <property type="match status" value="1"/>
</dbReference>
<dbReference type="InterPro" id="IPR005119">
    <property type="entry name" value="LysR_subst-bd"/>
</dbReference>
<evidence type="ECO:0000313" key="6">
    <source>
        <dbReference type="EMBL" id="TDQ44376.1"/>
    </source>
</evidence>
<dbReference type="EMBL" id="SNYL01000003">
    <property type="protein sequence ID" value="TDQ44376.1"/>
    <property type="molecule type" value="Genomic_DNA"/>
</dbReference>
<gene>
    <name evidence="6" type="ORF">DFR43_103120</name>
</gene>
<dbReference type="PANTHER" id="PTHR30537:SF5">
    <property type="entry name" value="HTH-TYPE TRANSCRIPTIONAL ACTIVATOR TTDR-RELATED"/>
    <property type="match status" value="1"/>
</dbReference>
<keyword evidence="3 6" id="KW-0238">DNA-binding</keyword>
<dbReference type="Proteomes" id="UP000295510">
    <property type="component" value="Unassembled WGS sequence"/>
</dbReference>
<organism evidence="6 7">
    <name type="scientific">Tepidicella xavieri</name>
    <dbReference type="NCBI Taxonomy" id="360241"/>
    <lineage>
        <taxon>Bacteria</taxon>
        <taxon>Pseudomonadati</taxon>
        <taxon>Pseudomonadota</taxon>
        <taxon>Betaproteobacteria</taxon>
        <taxon>Burkholderiales</taxon>
        <taxon>Tepidicella</taxon>
    </lineage>
</organism>
<feature type="domain" description="HTH lysR-type" evidence="5">
    <location>
        <begin position="20"/>
        <end position="77"/>
    </location>
</feature>
<dbReference type="PROSITE" id="PS50931">
    <property type="entry name" value="HTH_LYSR"/>
    <property type="match status" value="1"/>
</dbReference>
<dbReference type="Gene3D" id="1.10.10.10">
    <property type="entry name" value="Winged helix-like DNA-binding domain superfamily/Winged helix DNA-binding domain"/>
    <property type="match status" value="1"/>
</dbReference>
<evidence type="ECO:0000256" key="4">
    <source>
        <dbReference type="ARBA" id="ARBA00023163"/>
    </source>
</evidence>
<proteinExistence type="inferred from homology"/>
<keyword evidence="2" id="KW-0805">Transcription regulation</keyword>
<dbReference type="FunFam" id="1.10.10.10:FF:000001">
    <property type="entry name" value="LysR family transcriptional regulator"/>
    <property type="match status" value="1"/>
</dbReference>
<dbReference type="Pfam" id="PF03466">
    <property type="entry name" value="LysR_substrate"/>
    <property type="match status" value="1"/>
</dbReference>
<sequence length="324" mass="35877">MFLWHKEGFLHNIVLSMEQLDANDLLIFARIVEAGNLSRAAERLGLPKSRLSRRLAQLERQLGERLLLRTTRRLALTEFGQLLLEHARQLAAEVDAATALSEHRQARPSGRLRVSMPNDLAVRLLSDALAAFSALHPGIRLEIDLSPRRVDLLAEKFDLALRVGDPGQDGSLVARRMGVFTHGLYASPGYLATHGEPREPGELMGHRAVLLLSRQGDALPWRLSREAQHWEGLPPGRLLANAPELLAAFAVADAGIAALPDLTAAEAVRQGRLRRILPDWALPSHVAWAVFPERRLMPAKTRAFLDLLEQVLAPVLQEAPPTIR</sequence>
<dbReference type="CDD" id="cd08422">
    <property type="entry name" value="PBP2_CrgA_like"/>
    <property type="match status" value="1"/>
</dbReference>
<protein>
    <submittedName>
        <fullName evidence="6">DNA-binding transcriptional LysR family regulator</fullName>
    </submittedName>
</protein>
<dbReference type="Gene3D" id="3.40.190.290">
    <property type="match status" value="1"/>
</dbReference>